<protein>
    <submittedName>
        <fullName evidence="1">Uncharacterized protein</fullName>
    </submittedName>
</protein>
<dbReference type="EMBL" id="ANOF01000121">
    <property type="protein sequence ID" value="EMI25691.1"/>
    <property type="molecule type" value="Genomic_DNA"/>
</dbReference>
<dbReference type="Proteomes" id="UP000011996">
    <property type="component" value="Unassembled WGS sequence"/>
</dbReference>
<evidence type="ECO:0000313" key="2">
    <source>
        <dbReference type="Proteomes" id="UP000011996"/>
    </source>
</evidence>
<evidence type="ECO:0000313" key="1">
    <source>
        <dbReference type="EMBL" id="EMI25691.1"/>
    </source>
</evidence>
<proteinExistence type="predicted"/>
<name>M5S2J4_9BACT</name>
<gene>
    <name evidence="1" type="ORF">RESH_03732</name>
</gene>
<organism evidence="1 2">
    <name type="scientific">Rhodopirellula europaea SH398</name>
    <dbReference type="NCBI Taxonomy" id="1263868"/>
    <lineage>
        <taxon>Bacteria</taxon>
        <taxon>Pseudomonadati</taxon>
        <taxon>Planctomycetota</taxon>
        <taxon>Planctomycetia</taxon>
        <taxon>Pirellulales</taxon>
        <taxon>Pirellulaceae</taxon>
        <taxon>Rhodopirellula</taxon>
    </lineage>
</organism>
<comment type="caution">
    <text evidence="1">The sequence shown here is derived from an EMBL/GenBank/DDBJ whole genome shotgun (WGS) entry which is preliminary data.</text>
</comment>
<reference evidence="1 2" key="1">
    <citation type="journal article" date="2013" name="Mar. Genomics">
        <title>Expression of sulfatases in Rhodopirellula baltica and the diversity of sulfatases in the genus Rhodopirellula.</title>
        <authorList>
            <person name="Wegner C.E."/>
            <person name="Richter-Heitmann T."/>
            <person name="Klindworth A."/>
            <person name="Klockow C."/>
            <person name="Richter M."/>
            <person name="Achstetter T."/>
            <person name="Glockner F.O."/>
            <person name="Harder J."/>
        </authorList>
    </citation>
    <scope>NUCLEOTIDE SEQUENCE [LARGE SCALE GENOMIC DNA]</scope>
    <source>
        <strain evidence="1 2">SH398</strain>
    </source>
</reference>
<sequence length="47" mass="5475">MGTGDGCERFDEFSSVERQWFAVRVVSDACRRRGKNPMNYLGTIFER</sequence>
<dbReference type="AlphaFoldDB" id="M5S2J4"/>
<accession>M5S2J4</accession>